<sequence>MSYKIEKSGDELKIYLLPDLNVTIFKEIIDKIANEKNVKTVKLDLSRVEYVQSKALAGFIQLNKFCNENGLDFLIVNANESIIQLFELTNLRSVFKIDMDFSSYKPEELLKFFEDIELADKVSDFIGENYNEQYKELMRKLLKSDDPVLKEYAILTIGKAGDFECLDDIRDALNDEVGNVVKAAITVLGWFQDFESKEKIYEFLKSEFIDVAESAAATVALLSDESDADRISELLKSDDERLKKIAIQALTLINDDKSYEILKSELEKEKDEYLLAYLVKMLSFFKKDEVADIILSYLSHRSNIVRESAAASLIRINAVHKIDEILKLTKDSDSMVAYFAVKAIGELCEEQKCADYLMNIYHEVAENVKLAIIEALGKIGANADDFLIQCLSEENEDIRKEAINSLYLLKGNEVKDIALKCLNDKSWIVRYKTVEILSNINGDDMETTLRMHLEKEDNRFVKEKIYQVLGEL</sequence>
<keyword evidence="3" id="KW-1185">Reference proteome</keyword>
<dbReference type="Gene3D" id="1.25.10.10">
    <property type="entry name" value="Leucine-rich Repeat Variant"/>
    <property type="match status" value="2"/>
</dbReference>
<dbReference type="InterPro" id="IPR036513">
    <property type="entry name" value="STAS_dom_sf"/>
</dbReference>
<organism evidence="2 3">
    <name type="scientific">Deferribacter desulfuricans (strain DSM 14783 / JCM 11476 / NBRC 101012 / SSM1)</name>
    <dbReference type="NCBI Taxonomy" id="639282"/>
    <lineage>
        <taxon>Bacteria</taxon>
        <taxon>Pseudomonadati</taxon>
        <taxon>Deferribacterota</taxon>
        <taxon>Deferribacteres</taxon>
        <taxon>Deferribacterales</taxon>
        <taxon>Deferribacteraceae</taxon>
        <taxon>Deferribacter</taxon>
    </lineage>
</organism>
<reference evidence="2 3" key="1">
    <citation type="journal article" date="2010" name="DNA Res.">
        <title>Bacterial lifestyle in a deep-sea hydrothermal vent chimney revealed by the genome sequence of the thermophilic bacterium Deferribacter desulfuricans SSM1.</title>
        <authorList>
            <person name="Takaki Y."/>
            <person name="Shimamura S."/>
            <person name="Nakagawa S."/>
            <person name="Fukuhara Y."/>
            <person name="Horikawa H."/>
            <person name="Ankai A."/>
            <person name="Harada T."/>
            <person name="Hosoyama A."/>
            <person name="Oguchi A."/>
            <person name="Fukui S."/>
            <person name="Fujita N."/>
            <person name="Takami H."/>
            <person name="Takai K."/>
        </authorList>
    </citation>
    <scope>NUCLEOTIDE SEQUENCE [LARGE SCALE GENOMIC DNA]</scope>
    <source>
        <strain evidence="3">DSM 14783 / JCM 11476 / NBRC 101012 / SSM1</strain>
    </source>
</reference>
<dbReference type="InterPro" id="IPR002645">
    <property type="entry name" value="STAS_dom"/>
</dbReference>
<dbReference type="eggNOG" id="COG1413">
    <property type="taxonomic scope" value="Bacteria"/>
</dbReference>
<dbReference type="Proteomes" id="UP000001520">
    <property type="component" value="Chromosome"/>
</dbReference>
<proteinExistence type="predicted"/>
<dbReference type="InterPro" id="IPR011989">
    <property type="entry name" value="ARM-like"/>
</dbReference>
<dbReference type="Gene3D" id="3.30.750.24">
    <property type="entry name" value="STAS domain"/>
    <property type="match status" value="1"/>
</dbReference>
<dbReference type="SMART" id="SM00567">
    <property type="entry name" value="EZ_HEAT"/>
    <property type="match status" value="4"/>
</dbReference>
<evidence type="ECO:0000313" key="2">
    <source>
        <dbReference type="EMBL" id="BAI79924.1"/>
    </source>
</evidence>
<dbReference type="STRING" id="639282.DEFDS_0430"/>
<dbReference type="InterPro" id="IPR004155">
    <property type="entry name" value="PBS_lyase_HEAT"/>
</dbReference>
<dbReference type="AlphaFoldDB" id="D3PBF1"/>
<dbReference type="Pfam" id="PF13646">
    <property type="entry name" value="HEAT_2"/>
    <property type="match status" value="2"/>
</dbReference>
<gene>
    <name evidence="2" type="ordered locus">DEFDS_0430</name>
</gene>
<dbReference type="eggNOG" id="COG1366">
    <property type="taxonomic scope" value="Bacteria"/>
</dbReference>
<dbReference type="HOGENOM" id="CLU_578328_0_0_0"/>
<dbReference type="CDD" id="cd07043">
    <property type="entry name" value="STAS_anti-anti-sigma_factors"/>
    <property type="match status" value="1"/>
</dbReference>
<dbReference type="PANTHER" id="PTHR12697">
    <property type="entry name" value="PBS LYASE HEAT-LIKE PROTEIN"/>
    <property type="match status" value="1"/>
</dbReference>
<dbReference type="OrthoDB" id="9772043at2"/>
<dbReference type="InterPro" id="IPR016024">
    <property type="entry name" value="ARM-type_fold"/>
</dbReference>
<evidence type="ECO:0000259" key="1">
    <source>
        <dbReference type="PROSITE" id="PS50801"/>
    </source>
</evidence>
<dbReference type="KEGG" id="ddf:DEFDS_0430"/>
<dbReference type="Pfam" id="PF01740">
    <property type="entry name" value="STAS"/>
    <property type="match status" value="1"/>
</dbReference>
<protein>
    <recommendedName>
        <fullName evidence="1">STAS domain-containing protein</fullName>
    </recommendedName>
</protein>
<evidence type="ECO:0000313" key="3">
    <source>
        <dbReference type="Proteomes" id="UP000001520"/>
    </source>
</evidence>
<feature type="domain" description="STAS" evidence="1">
    <location>
        <begin position="21"/>
        <end position="123"/>
    </location>
</feature>
<dbReference type="SUPFAM" id="SSF48371">
    <property type="entry name" value="ARM repeat"/>
    <property type="match status" value="2"/>
</dbReference>
<dbReference type="SUPFAM" id="SSF52091">
    <property type="entry name" value="SpoIIaa-like"/>
    <property type="match status" value="1"/>
</dbReference>
<dbReference type="PANTHER" id="PTHR12697:SF5">
    <property type="entry name" value="DEOXYHYPUSINE HYDROXYLASE"/>
    <property type="match status" value="1"/>
</dbReference>
<dbReference type="RefSeq" id="WP_013007172.1">
    <property type="nucleotide sequence ID" value="NC_013939.1"/>
</dbReference>
<name>D3PBF1_DEFDS</name>
<dbReference type="PROSITE" id="PS50801">
    <property type="entry name" value="STAS"/>
    <property type="match status" value="1"/>
</dbReference>
<dbReference type="GO" id="GO:0016491">
    <property type="term" value="F:oxidoreductase activity"/>
    <property type="evidence" value="ECO:0007669"/>
    <property type="project" value="TreeGrafter"/>
</dbReference>
<dbReference type="EMBL" id="AP011529">
    <property type="protein sequence ID" value="BAI79924.1"/>
    <property type="molecule type" value="Genomic_DNA"/>
</dbReference>
<accession>D3PBF1</accession>